<protein>
    <submittedName>
        <fullName evidence="1">Type III secretion system effector protein OrgC family protein</fullName>
    </submittedName>
</protein>
<reference evidence="1 2" key="1">
    <citation type="submission" date="2014-01" db="EMBL/GenBank/DDBJ databases">
        <authorList>
            <person name="Durkin A.S."/>
            <person name="McCorrison J."/>
            <person name="Torralba M."/>
            <person name="Gillis M."/>
            <person name="Haft D.H."/>
            <person name="Methe B."/>
            <person name="Sutton G."/>
            <person name="Nelson K.E."/>
        </authorList>
    </citation>
    <scope>NUCLEOTIDE SEQUENCE [LARGE SCALE GENOMIC DNA]</scope>
    <source>
        <strain evidence="1 2">205/92</strain>
    </source>
</reference>
<evidence type="ECO:0000313" key="1">
    <source>
        <dbReference type="EMBL" id="EUD09203.1"/>
    </source>
</evidence>
<sequence>MKISLDIYNDKYALSSGYKNDVVSLDERILALTSLKTNENNSFELEFVNSILSISGLNSVREYSDHISRLLYGMEDPANGNKVFETFEKQKKALQSALESVDHNSMMGESIMAVLLGVTNAESQMTKWMQDIVLSGGEIKEFEEW</sequence>
<proteinExistence type="predicted"/>
<accession>A0AAV3M097</accession>
<comment type="caution">
    <text evidence="1">The sequence shown here is derived from an EMBL/GenBank/DDBJ whole genome shotgun (WGS) entry which is preliminary data.</text>
</comment>
<dbReference type="EMBL" id="JALD01000080">
    <property type="protein sequence ID" value="EUD09203.1"/>
    <property type="molecule type" value="Genomic_DNA"/>
</dbReference>
<organism evidence="1 2">
    <name type="scientific">Providencia alcalifaciens 205/92</name>
    <dbReference type="NCBI Taxonomy" id="1256988"/>
    <lineage>
        <taxon>Bacteria</taxon>
        <taxon>Pseudomonadati</taxon>
        <taxon>Pseudomonadota</taxon>
        <taxon>Gammaproteobacteria</taxon>
        <taxon>Enterobacterales</taxon>
        <taxon>Morganellaceae</taxon>
        <taxon>Providencia</taxon>
    </lineage>
</organism>
<gene>
    <name evidence="1" type="ORF">HMPREF1563_0246</name>
</gene>
<dbReference type="AlphaFoldDB" id="A0AAV3M097"/>
<dbReference type="Proteomes" id="UP000022311">
    <property type="component" value="Unassembled WGS sequence"/>
</dbReference>
<dbReference type="RefSeq" id="WP_051459646.1">
    <property type="nucleotide sequence ID" value="NZ_JALD01000080.1"/>
</dbReference>
<evidence type="ECO:0000313" key="2">
    <source>
        <dbReference type="Proteomes" id="UP000022311"/>
    </source>
</evidence>
<name>A0AAV3M097_9GAMM</name>